<name>A0A9E5A0Q9_9EURY</name>
<gene>
    <name evidence="3" type="ORF">O3H35_00355</name>
    <name evidence="2" type="ORF">O3H54_06945</name>
</gene>
<organism evidence="3">
    <name type="scientific">Methanobacterium veterum</name>
    <dbReference type="NCBI Taxonomy" id="408577"/>
    <lineage>
        <taxon>Archaea</taxon>
        <taxon>Methanobacteriati</taxon>
        <taxon>Methanobacteriota</taxon>
        <taxon>Methanomada group</taxon>
        <taxon>Methanobacteria</taxon>
        <taxon>Methanobacteriales</taxon>
        <taxon>Methanobacteriaceae</taxon>
        <taxon>Methanobacterium</taxon>
    </lineage>
</organism>
<dbReference type="EMBL" id="JAPVER010000020">
    <property type="protein sequence ID" value="MCZ3365616.1"/>
    <property type="molecule type" value="Genomic_DNA"/>
</dbReference>
<accession>A0A9E5A0Q9</accession>
<dbReference type="AlphaFoldDB" id="A0A9E5A0Q9"/>
<proteinExistence type="predicted"/>
<dbReference type="Proteomes" id="UP001074446">
    <property type="component" value="Unassembled WGS sequence"/>
</dbReference>
<dbReference type="EMBL" id="JAPVES010000024">
    <property type="protein sequence ID" value="MCZ3371079.1"/>
    <property type="molecule type" value="Genomic_DNA"/>
</dbReference>
<evidence type="ECO:0000313" key="3">
    <source>
        <dbReference type="EMBL" id="MCZ3371079.1"/>
    </source>
</evidence>
<dbReference type="Gene3D" id="3.30.450.40">
    <property type="match status" value="1"/>
</dbReference>
<protein>
    <submittedName>
        <fullName evidence="3">GAF domain-containing protein</fullName>
    </submittedName>
</protein>
<evidence type="ECO:0000313" key="4">
    <source>
        <dbReference type="Proteomes" id="UP001068021"/>
    </source>
</evidence>
<sequence>MRAEENSKRLNKSSKVNILAELIELYTHGKDIDHIKNIVDVPLSFSLKEISDIVLKEAVKLTESKYCYVAYVDPENKDSVGISFTKMTHECDMYEEIGEARFPVRKDGTYGGLLGYSLDTGKSFYIQDVTTHEAAHGIPEGHTPVKQFLSVPVFSTDKITGQIVIGNPKRDYTDKYLEITEKIAAFYGIILEKLL</sequence>
<dbReference type="InterPro" id="IPR029016">
    <property type="entry name" value="GAF-like_dom_sf"/>
</dbReference>
<dbReference type="Pfam" id="PF13185">
    <property type="entry name" value="GAF_2"/>
    <property type="match status" value="1"/>
</dbReference>
<dbReference type="RefSeq" id="WP_084689134.1">
    <property type="nucleotide sequence ID" value="NZ_JAPVER010000020.1"/>
</dbReference>
<dbReference type="SUPFAM" id="SSF55781">
    <property type="entry name" value="GAF domain-like"/>
    <property type="match status" value="1"/>
</dbReference>
<evidence type="ECO:0000313" key="2">
    <source>
        <dbReference type="EMBL" id="MCZ3365616.1"/>
    </source>
</evidence>
<comment type="caution">
    <text evidence="3">The sequence shown here is derived from an EMBL/GenBank/DDBJ whole genome shotgun (WGS) entry which is preliminary data.</text>
</comment>
<keyword evidence="4" id="KW-1185">Reference proteome</keyword>
<dbReference type="InterPro" id="IPR003018">
    <property type="entry name" value="GAF"/>
</dbReference>
<dbReference type="Proteomes" id="UP001068021">
    <property type="component" value="Unassembled WGS sequence"/>
</dbReference>
<evidence type="ECO:0000259" key="1">
    <source>
        <dbReference type="Pfam" id="PF13185"/>
    </source>
</evidence>
<reference evidence="3" key="1">
    <citation type="submission" date="2022-12" db="EMBL/GenBank/DDBJ databases">
        <title>Reclassification of two methanogenic archaea species isolated from the Kolyma lowland permafrost.</title>
        <authorList>
            <person name="Trubitsyn V.E."/>
            <person name="Rivkina E.M."/>
            <person name="Shcherbakova V.A."/>
        </authorList>
    </citation>
    <scope>NUCLEOTIDE SEQUENCE</scope>
    <source>
        <strain evidence="2">M2</strain>
        <strain evidence="3">MK4</strain>
    </source>
</reference>
<feature type="domain" description="GAF" evidence="1">
    <location>
        <begin position="46"/>
        <end position="192"/>
    </location>
</feature>